<dbReference type="OrthoDB" id="2443155at2759"/>
<proteinExistence type="predicted"/>
<keyword evidence="1" id="KW-0472">Membrane</keyword>
<evidence type="ECO:0000256" key="1">
    <source>
        <dbReference type="SAM" id="Phobius"/>
    </source>
</evidence>
<evidence type="ECO:0000313" key="3">
    <source>
        <dbReference type="Proteomes" id="UP000789405"/>
    </source>
</evidence>
<keyword evidence="3" id="KW-1185">Reference proteome</keyword>
<dbReference type="EMBL" id="CAJVPY010002346">
    <property type="protein sequence ID" value="CAG8557522.1"/>
    <property type="molecule type" value="Genomic_DNA"/>
</dbReference>
<dbReference type="AlphaFoldDB" id="A0A9N9B8R2"/>
<protein>
    <submittedName>
        <fullName evidence="2">24149_t:CDS:1</fullName>
    </submittedName>
</protein>
<feature type="transmembrane region" description="Helical" evidence="1">
    <location>
        <begin position="20"/>
        <end position="40"/>
    </location>
</feature>
<reference evidence="2" key="1">
    <citation type="submission" date="2021-06" db="EMBL/GenBank/DDBJ databases">
        <authorList>
            <person name="Kallberg Y."/>
            <person name="Tangrot J."/>
            <person name="Rosling A."/>
        </authorList>
    </citation>
    <scope>NUCLEOTIDE SEQUENCE</scope>
    <source>
        <strain evidence="2">MA453B</strain>
    </source>
</reference>
<name>A0A9N9B8R2_9GLOM</name>
<sequence length="99" mass="11275">MEIPNYWYGGIIQAISNWQIGLSIITELVCGFILPGRLIANSMQKRIYLDGTERDLSDQWAGLRSARFNAASILWRLIGPGRLLAKVDRSWNQIELELV</sequence>
<organism evidence="2 3">
    <name type="scientific">Dentiscutata erythropus</name>
    <dbReference type="NCBI Taxonomy" id="1348616"/>
    <lineage>
        <taxon>Eukaryota</taxon>
        <taxon>Fungi</taxon>
        <taxon>Fungi incertae sedis</taxon>
        <taxon>Mucoromycota</taxon>
        <taxon>Glomeromycotina</taxon>
        <taxon>Glomeromycetes</taxon>
        <taxon>Diversisporales</taxon>
        <taxon>Gigasporaceae</taxon>
        <taxon>Dentiscutata</taxon>
    </lineage>
</organism>
<keyword evidence="1" id="KW-1133">Transmembrane helix</keyword>
<comment type="caution">
    <text evidence="2">The sequence shown here is derived from an EMBL/GenBank/DDBJ whole genome shotgun (WGS) entry which is preliminary data.</text>
</comment>
<keyword evidence="1" id="KW-0812">Transmembrane</keyword>
<gene>
    <name evidence="2" type="ORF">DERYTH_LOCUS5573</name>
</gene>
<evidence type="ECO:0000313" key="2">
    <source>
        <dbReference type="EMBL" id="CAG8557522.1"/>
    </source>
</evidence>
<dbReference type="Proteomes" id="UP000789405">
    <property type="component" value="Unassembled WGS sequence"/>
</dbReference>
<accession>A0A9N9B8R2</accession>